<dbReference type="SMART" id="SM00872">
    <property type="entry name" value="Alpha-mann_mid"/>
    <property type="match status" value="1"/>
</dbReference>
<dbReference type="InterPro" id="IPR050843">
    <property type="entry name" value="Glycosyl_Hydrlase_38"/>
</dbReference>
<dbReference type="GO" id="GO:0030246">
    <property type="term" value="F:carbohydrate binding"/>
    <property type="evidence" value="ECO:0007669"/>
    <property type="project" value="InterPro"/>
</dbReference>
<dbReference type="Gene3D" id="2.60.40.1180">
    <property type="entry name" value="Golgi alpha-mannosidase II"/>
    <property type="match status" value="1"/>
</dbReference>
<organism evidence="8 9">
    <name type="scientific">Orchesella cincta</name>
    <name type="common">Springtail</name>
    <name type="synonym">Podura cincta</name>
    <dbReference type="NCBI Taxonomy" id="48709"/>
    <lineage>
        <taxon>Eukaryota</taxon>
        <taxon>Metazoa</taxon>
        <taxon>Ecdysozoa</taxon>
        <taxon>Arthropoda</taxon>
        <taxon>Hexapoda</taxon>
        <taxon>Collembola</taxon>
        <taxon>Entomobryomorpha</taxon>
        <taxon>Entomobryoidea</taxon>
        <taxon>Orchesellidae</taxon>
        <taxon>Orchesellinae</taxon>
        <taxon>Orchesella</taxon>
    </lineage>
</organism>
<evidence type="ECO:0000256" key="6">
    <source>
        <dbReference type="ARBA" id="ARBA00023295"/>
    </source>
</evidence>
<dbReference type="OrthoDB" id="10261055at2759"/>
<evidence type="ECO:0000256" key="5">
    <source>
        <dbReference type="ARBA" id="ARBA00022833"/>
    </source>
</evidence>
<dbReference type="PANTHER" id="PTHR11607:SF70">
    <property type="entry name" value="ALPHA-MANNOSIDASE"/>
    <property type="match status" value="1"/>
</dbReference>
<dbReference type="InterPro" id="IPR013780">
    <property type="entry name" value="Glyco_hydro_b"/>
</dbReference>
<dbReference type="Pfam" id="PF01074">
    <property type="entry name" value="Glyco_hydro_38N"/>
    <property type="match status" value="1"/>
</dbReference>
<dbReference type="Proteomes" id="UP000094527">
    <property type="component" value="Unassembled WGS sequence"/>
</dbReference>
<dbReference type="InterPro" id="IPR011330">
    <property type="entry name" value="Glyco_hydro/deAcase_b/a-brl"/>
</dbReference>
<keyword evidence="5" id="KW-0862">Zinc</keyword>
<dbReference type="GO" id="GO:0006013">
    <property type="term" value="P:mannose metabolic process"/>
    <property type="evidence" value="ECO:0007669"/>
    <property type="project" value="InterPro"/>
</dbReference>
<dbReference type="GO" id="GO:0004559">
    <property type="term" value="F:alpha-mannosidase activity"/>
    <property type="evidence" value="ECO:0007669"/>
    <property type="project" value="InterPro"/>
</dbReference>
<dbReference type="SUPFAM" id="SSF74650">
    <property type="entry name" value="Galactose mutarotase-like"/>
    <property type="match status" value="1"/>
</dbReference>
<dbReference type="InterPro" id="IPR011013">
    <property type="entry name" value="Gal_mutarotase_sf_dom"/>
</dbReference>
<dbReference type="Gene3D" id="1.20.1270.50">
    <property type="entry name" value="Glycoside hydrolase family 38, central domain"/>
    <property type="match status" value="1"/>
</dbReference>
<comment type="caution">
    <text evidence="8">The sequence shown here is derived from an EMBL/GenBank/DDBJ whole genome shotgun (WGS) entry which is preliminary data.</text>
</comment>
<evidence type="ECO:0000256" key="3">
    <source>
        <dbReference type="ARBA" id="ARBA00022723"/>
    </source>
</evidence>
<comment type="similarity">
    <text evidence="2">Belongs to the glycosyl hydrolase 38 family.</text>
</comment>
<dbReference type="Gene3D" id="3.20.110.10">
    <property type="entry name" value="Glycoside hydrolase 38, N terminal domain"/>
    <property type="match status" value="1"/>
</dbReference>
<keyword evidence="4" id="KW-0378">Hydrolase</keyword>
<dbReference type="InterPro" id="IPR000602">
    <property type="entry name" value="Glyco_hydro_38_N"/>
</dbReference>
<dbReference type="SUPFAM" id="SSF88688">
    <property type="entry name" value="Families 57/38 glycoside transferase middle domain"/>
    <property type="match status" value="1"/>
</dbReference>
<dbReference type="GO" id="GO:0006491">
    <property type="term" value="P:N-glycan processing"/>
    <property type="evidence" value="ECO:0007669"/>
    <property type="project" value="TreeGrafter"/>
</dbReference>
<dbReference type="EMBL" id="LJIJ01002301">
    <property type="protein sequence ID" value="ODM89909.1"/>
    <property type="molecule type" value="Genomic_DNA"/>
</dbReference>
<proteinExistence type="inferred from homology"/>
<keyword evidence="6" id="KW-0326">Glycosidase</keyword>
<gene>
    <name evidence="8" type="ORF">Ocin01_16773</name>
</gene>
<dbReference type="GO" id="GO:0046872">
    <property type="term" value="F:metal ion binding"/>
    <property type="evidence" value="ECO:0007669"/>
    <property type="project" value="UniProtKB-KW"/>
</dbReference>
<reference evidence="8 9" key="1">
    <citation type="journal article" date="2016" name="Genome Biol. Evol.">
        <title>Gene Family Evolution Reflects Adaptation to Soil Environmental Stressors in the Genome of the Collembolan Orchesella cincta.</title>
        <authorList>
            <person name="Faddeeva-Vakhrusheva A."/>
            <person name="Derks M.F."/>
            <person name="Anvar S.Y."/>
            <person name="Agamennone V."/>
            <person name="Suring W."/>
            <person name="Smit S."/>
            <person name="van Straalen N.M."/>
            <person name="Roelofs D."/>
        </authorList>
    </citation>
    <scope>NUCLEOTIDE SEQUENCE [LARGE SCALE GENOMIC DNA]</scope>
    <source>
        <tissue evidence="8">Mixed pool</tissue>
    </source>
</reference>
<protein>
    <submittedName>
        <fullName evidence="8">Alpha-mannosidase 2</fullName>
    </submittedName>
</protein>
<dbReference type="SUPFAM" id="SSF88713">
    <property type="entry name" value="Glycoside hydrolase/deacetylase"/>
    <property type="match status" value="1"/>
</dbReference>
<evidence type="ECO:0000259" key="7">
    <source>
        <dbReference type="SMART" id="SM00872"/>
    </source>
</evidence>
<dbReference type="AlphaFoldDB" id="A0A1D2MAF3"/>
<dbReference type="InterPro" id="IPR037094">
    <property type="entry name" value="Glyco_hydro_38_cen_sf"/>
</dbReference>
<accession>A0A1D2MAF3</accession>
<evidence type="ECO:0000256" key="2">
    <source>
        <dbReference type="ARBA" id="ARBA00009792"/>
    </source>
</evidence>
<dbReference type="InterPro" id="IPR028995">
    <property type="entry name" value="Glyco_hydro_57/38_cen_sf"/>
</dbReference>
<dbReference type="Gene3D" id="2.70.98.30">
    <property type="entry name" value="Golgi alpha-mannosidase II, domain 4"/>
    <property type="match status" value="1"/>
</dbReference>
<dbReference type="InterPro" id="IPR027291">
    <property type="entry name" value="Glyco_hydro_38_N_sf"/>
</dbReference>
<keyword evidence="9" id="KW-1185">Reference proteome</keyword>
<evidence type="ECO:0000313" key="9">
    <source>
        <dbReference type="Proteomes" id="UP000094527"/>
    </source>
</evidence>
<evidence type="ECO:0000313" key="8">
    <source>
        <dbReference type="EMBL" id="ODM89909.1"/>
    </source>
</evidence>
<feature type="domain" description="Glycoside hydrolase family 38 central" evidence="7">
    <location>
        <begin position="442"/>
        <end position="530"/>
    </location>
</feature>
<dbReference type="PANTHER" id="PTHR11607">
    <property type="entry name" value="ALPHA-MANNOSIDASE"/>
    <property type="match status" value="1"/>
</dbReference>
<keyword evidence="3" id="KW-0479">Metal-binding</keyword>
<evidence type="ECO:0000256" key="1">
    <source>
        <dbReference type="ARBA" id="ARBA00001947"/>
    </source>
</evidence>
<dbReference type="Pfam" id="PF09261">
    <property type="entry name" value="Alpha-mann_mid"/>
    <property type="match status" value="1"/>
</dbReference>
<sequence>MKWIHRYIAVVLLLSCSIVIYGFSVRRSRDGGTLSMATYWRQQLLPQKNGTENVKNPVCPAPDVDTTSTFSQMNFQATWINKHYFWHSEDFDFETRYKTHLREVARNKNIIKVFILPHSHNDPGWRRSYDEYFLAQTRHTLHNMVDKLASLPKMTFIWSEITYLAKWWKTITPKTKQQFIRLLEEGRLEIGTGGWVMPDEGVATLFSLVHELTEGQQWVQNHLNTHPKYSWAIDPFGHSSTYSHLLQNANMDGMVIQRLHYMWKHWLAEHKTEEFQWRPRWDTTGKFDITCLTLPYDLYSFKHACGPEPAVCLKFDFRKIAFEYGENHGKMTPITKTNVKKLAQEIVTQYHKTASLTNHNVVLVPLGDDFRYDRSIEWDQQYSNYMELFSYINSNKDKFRMEIGFGTLRDYFEAANAMSSKRASLSGDFFPYADVYVWGKPSYWTGFYGTRPYWKRFYREVENELRTAEMLFTFANALARQSNRTNYIELLANQYHNLVTARHEFAVFAHHDGVTGTSKYLTMEDYGNRLYSAYIKTISLQFKSMDVIYDVTLKKTLPSISKGFLRERFDLLPSKIPLEVFANDEYVTRVILFNSLGWKRTELVKVLVKDANVKVTDSEGKHIPSQINPVFQFDSLQVQVHISNRTYELVFLASLEPLAFSTFNVRHRSKDDDNVSILATVYCTNCAQPHESRFTIDTLPQFFQTVKPSSILRIQGPVMSQVTSLHSSKYETIQVNTTLFNLSTTSSSSSILVETYVDFTQDYSNKAEVFMRLDSELNSTTTQKTKNGEEEEVSVMFTDQNSFIMEKRVQVPSIGYEGNTYPITNMVYIQDELKKLRLSVLCDRSHGFFTKRGRLETLIERRNTFDDGRGMSEGVLDSKPTVSSYLLLLENLDKNYAGDKSDTFSQYQPSIYGHTASLKLNYPQSTNDSVVNDENPNDMALMNLQYLVDYKSVIGSCKNTSAKEKDQKHHCTTTSVLESISYFSQLDISKIIPTSLTGLADHAEIDSTKSDKNAKCSNSLLHNFKLIF</sequence>
<evidence type="ECO:0000256" key="4">
    <source>
        <dbReference type="ARBA" id="ARBA00022801"/>
    </source>
</evidence>
<name>A0A1D2MAF3_ORCCI</name>
<dbReference type="STRING" id="48709.A0A1D2MAF3"/>
<dbReference type="GO" id="GO:0000139">
    <property type="term" value="C:Golgi membrane"/>
    <property type="evidence" value="ECO:0007669"/>
    <property type="project" value="TreeGrafter"/>
</dbReference>
<dbReference type="InterPro" id="IPR015341">
    <property type="entry name" value="Glyco_hydro_38_cen"/>
</dbReference>
<dbReference type="OMA" id="CLKYDFR"/>
<comment type="cofactor">
    <cofactor evidence="1">
        <name>Zn(2+)</name>
        <dbReference type="ChEBI" id="CHEBI:29105"/>
    </cofactor>
</comment>